<proteinExistence type="predicted"/>
<feature type="compositionally biased region" description="Low complexity" evidence="1">
    <location>
        <begin position="65"/>
        <end position="84"/>
    </location>
</feature>
<dbReference type="Proteomes" id="UP000031196">
    <property type="component" value="Unassembled WGS sequence"/>
</dbReference>
<comment type="caution">
    <text evidence="2">The sequence shown here is derived from an EMBL/GenBank/DDBJ whole genome shotgun (WGS) entry which is preliminary data.</text>
</comment>
<sequence>MTSRAAASILHRAWLLTGILAVIAGLLGMHVLTAGHASHGSGSQGLDSRGLDSRGLDSHSPVTHSPLSPSGGAPSGPGAVAPAGHDAVGHSARGDHADGVAMAAAATCGSPCPLAREPGAQCIPSAPSAPQTGHPPQATVAGLPALHTVTGPGSAYGYRPPSPTPCELSISRT</sequence>
<protein>
    <submittedName>
        <fullName evidence="2">Uncharacterized protein</fullName>
    </submittedName>
</protein>
<dbReference type="EMBL" id="JWTB01000019">
    <property type="protein sequence ID" value="KIC66749.1"/>
    <property type="molecule type" value="Genomic_DNA"/>
</dbReference>
<reference evidence="2 3" key="1">
    <citation type="submission" date="2014-12" db="EMBL/GenBank/DDBJ databases">
        <title>Genome sequencing of Arthrobacter phenanthrenivorans SWC37.</title>
        <authorList>
            <person name="Tan P.W."/>
            <person name="Chan K.-G."/>
        </authorList>
    </citation>
    <scope>NUCLEOTIDE SEQUENCE [LARGE SCALE GENOMIC DNA]</scope>
    <source>
        <strain evidence="2 3">SWC37</strain>
    </source>
</reference>
<feature type="region of interest" description="Disordered" evidence="1">
    <location>
        <begin position="37"/>
        <end position="94"/>
    </location>
</feature>
<feature type="region of interest" description="Disordered" evidence="1">
    <location>
        <begin position="151"/>
        <end position="173"/>
    </location>
</feature>
<dbReference type="RefSeq" id="WP_043452327.1">
    <property type="nucleotide sequence ID" value="NZ_JBFBKS010000001.1"/>
</dbReference>
<accession>A0A0B4D044</accession>
<evidence type="ECO:0000313" key="3">
    <source>
        <dbReference type="Proteomes" id="UP000031196"/>
    </source>
</evidence>
<dbReference type="AlphaFoldDB" id="A0A0B4D044"/>
<name>A0A0B4D044_PSEPS</name>
<organism evidence="2 3">
    <name type="scientific">Pseudarthrobacter phenanthrenivorans</name>
    <name type="common">Arthrobacter phenanthrenivorans</name>
    <dbReference type="NCBI Taxonomy" id="361575"/>
    <lineage>
        <taxon>Bacteria</taxon>
        <taxon>Bacillati</taxon>
        <taxon>Actinomycetota</taxon>
        <taxon>Actinomycetes</taxon>
        <taxon>Micrococcales</taxon>
        <taxon>Micrococcaceae</taxon>
        <taxon>Pseudarthrobacter</taxon>
    </lineage>
</organism>
<gene>
    <name evidence="2" type="ORF">RM50_10075</name>
</gene>
<evidence type="ECO:0000256" key="1">
    <source>
        <dbReference type="SAM" id="MobiDB-lite"/>
    </source>
</evidence>
<dbReference type="OrthoDB" id="4950595at2"/>
<evidence type="ECO:0000313" key="2">
    <source>
        <dbReference type="EMBL" id="KIC66749.1"/>
    </source>
</evidence>